<organism evidence="2 3">
    <name type="scientific">Amycolatopsis cynarae</name>
    <dbReference type="NCBI Taxonomy" id="2995223"/>
    <lineage>
        <taxon>Bacteria</taxon>
        <taxon>Bacillati</taxon>
        <taxon>Actinomycetota</taxon>
        <taxon>Actinomycetes</taxon>
        <taxon>Pseudonocardiales</taxon>
        <taxon>Pseudonocardiaceae</taxon>
        <taxon>Amycolatopsis</taxon>
    </lineage>
</organism>
<keyword evidence="1" id="KW-0175">Coiled coil</keyword>
<evidence type="ECO:0000256" key="1">
    <source>
        <dbReference type="SAM" id="Coils"/>
    </source>
</evidence>
<protein>
    <submittedName>
        <fullName evidence="2">Uncharacterized protein</fullName>
    </submittedName>
</protein>
<dbReference type="RefSeq" id="WP_268757351.1">
    <property type="nucleotide sequence ID" value="NZ_CP113836.1"/>
</dbReference>
<keyword evidence="3" id="KW-1185">Reference proteome</keyword>
<name>A0ABY7B5M4_9PSEU</name>
<evidence type="ECO:0000313" key="3">
    <source>
        <dbReference type="Proteomes" id="UP001163203"/>
    </source>
</evidence>
<proteinExistence type="predicted"/>
<dbReference type="EMBL" id="CP113836">
    <property type="protein sequence ID" value="WAL67229.1"/>
    <property type="molecule type" value="Genomic_DNA"/>
</dbReference>
<sequence>MTDYRAPKYWETQPSPYVNAIDDVFDRQPAPATVQEHREQVINLLKLADYHQSDTKACLAAAEVHVRLAELLVAERQAEAAERAAVAAEQTAAELRAVREDTVRFLAEEAARSRRLRRRRRGGAS</sequence>
<accession>A0ABY7B5M4</accession>
<reference evidence="2" key="1">
    <citation type="submission" date="2022-11" db="EMBL/GenBank/DDBJ databases">
        <authorList>
            <person name="Mo P."/>
        </authorList>
    </citation>
    <scope>NUCLEOTIDE SEQUENCE</scope>
    <source>
        <strain evidence="2">HUAS 11-8</strain>
    </source>
</reference>
<gene>
    <name evidence="2" type="ORF">ORV05_05420</name>
</gene>
<feature type="coiled-coil region" evidence="1">
    <location>
        <begin position="71"/>
        <end position="98"/>
    </location>
</feature>
<dbReference type="Proteomes" id="UP001163203">
    <property type="component" value="Chromosome"/>
</dbReference>
<evidence type="ECO:0000313" key="2">
    <source>
        <dbReference type="EMBL" id="WAL67229.1"/>
    </source>
</evidence>